<evidence type="ECO:0000313" key="2">
    <source>
        <dbReference type="EMBL" id="RVU88953.1"/>
    </source>
</evidence>
<dbReference type="SUPFAM" id="SSF53756">
    <property type="entry name" value="UDP-Glycosyltransferase/glycogen phosphorylase"/>
    <property type="match status" value="1"/>
</dbReference>
<comment type="caution">
    <text evidence="2">The sequence shown here is derived from an EMBL/GenBank/DDBJ whole genome shotgun (WGS) entry which is preliminary data.</text>
</comment>
<feature type="domain" description="Glycosyl transferase family 28 C-terminal" evidence="1">
    <location>
        <begin position="220"/>
        <end position="327"/>
    </location>
</feature>
<dbReference type="GO" id="GO:0016758">
    <property type="term" value="F:hexosyltransferase activity"/>
    <property type="evidence" value="ECO:0007669"/>
    <property type="project" value="InterPro"/>
</dbReference>
<dbReference type="KEGG" id="fcv:AWN65_00535"/>
<dbReference type="InterPro" id="IPR007235">
    <property type="entry name" value="Glyco_trans_28_C"/>
</dbReference>
<dbReference type="GeneID" id="56894260"/>
<proteinExistence type="predicted"/>
<dbReference type="Pfam" id="PF04101">
    <property type="entry name" value="Glyco_tran_28_C"/>
    <property type="match status" value="1"/>
</dbReference>
<dbReference type="EMBL" id="RWGX01000003">
    <property type="protein sequence ID" value="RVU88953.1"/>
    <property type="molecule type" value="Genomic_DNA"/>
</dbReference>
<evidence type="ECO:0000259" key="1">
    <source>
        <dbReference type="Pfam" id="PF04101"/>
    </source>
</evidence>
<sequence>MKTTKNILVAPLNWGLGHATRCIPIIRALLAHGMNPIIASDGEALELLKFEFPYLTFISIPSYRIKYAKKGCFFKWKLISNGHTILKAVFLERLATKKIIRIYNIQGIISDNRLGIYSKKIPCVYITHQLNVLTGNTTLITSWLHQLVVKQYTSCWVPDFEGDKNLTGDLGHLKEPLKNVFYLGPISRFKKQKLNIQYDLMVILSGPEPQRSLLEKKLILELKDYKGSVLFIKGKVDKEQKINNEGIFTFYNFMSSDQLEIAINTSEYIICRSGYTTVMDLACIGKKAFFIPTPGQYEQIYLAHKLSDELISPYCMQDEFSLKKLEQINDFKGFIPFQNKVNWKKYLEVFNLEDK</sequence>
<gene>
    <name evidence="2" type="ORF">EJB19_02055</name>
</gene>
<dbReference type="AlphaFoldDB" id="A0AA94F3C1"/>
<reference evidence="2" key="1">
    <citation type="submission" date="2018-12" db="EMBL/GenBank/DDBJ databases">
        <title>Draft genome sequence of Flaovobacterium columnare BGFS27 isolated from channel catfish in Alabama.</title>
        <authorList>
            <person name="Cai W."/>
            <person name="Arias C."/>
        </authorList>
    </citation>
    <scope>NUCLEOTIDE SEQUENCE [LARGE SCALE GENOMIC DNA]</scope>
    <source>
        <strain evidence="2">BGFS27</strain>
    </source>
</reference>
<dbReference type="Gene3D" id="3.40.50.2000">
    <property type="entry name" value="Glycogen Phosphorylase B"/>
    <property type="match status" value="1"/>
</dbReference>
<name>A0AA94F3C1_9FLAO</name>
<protein>
    <submittedName>
        <fullName evidence="2">Glycosyltransferase</fullName>
    </submittedName>
</protein>
<organism evidence="2">
    <name type="scientific">Flavobacterium columnare</name>
    <dbReference type="NCBI Taxonomy" id="996"/>
    <lineage>
        <taxon>Bacteria</taxon>
        <taxon>Pseudomonadati</taxon>
        <taxon>Bacteroidota</taxon>
        <taxon>Flavobacteriia</taxon>
        <taxon>Flavobacteriales</taxon>
        <taxon>Flavobacteriaceae</taxon>
        <taxon>Flavobacterium</taxon>
    </lineage>
</organism>
<accession>A0AA94F3C1</accession>
<dbReference type="RefSeq" id="WP_060381368.1">
    <property type="nucleotide sequence ID" value="NZ_MTDB01000003.1"/>
</dbReference>